<feature type="compositionally biased region" description="Basic residues" evidence="1">
    <location>
        <begin position="125"/>
        <end position="135"/>
    </location>
</feature>
<dbReference type="HOGENOM" id="CLU_1166412_0_0_1"/>
<keyword evidence="3" id="KW-1185">Reference proteome</keyword>
<feature type="region of interest" description="Disordered" evidence="1">
    <location>
        <begin position="21"/>
        <end position="223"/>
    </location>
</feature>
<evidence type="ECO:0000313" key="2">
    <source>
        <dbReference type="EMBL" id="KEZ46580.1"/>
    </source>
</evidence>
<organism evidence="2 3">
    <name type="scientific">Pseudallescheria apiosperma</name>
    <name type="common">Scedosporium apiospermum</name>
    <dbReference type="NCBI Taxonomy" id="563466"/>
    <lineage>
        <taxon>Eukaryota</taxon>
        <taxon>Fungi</taxon>
        <taxon>Dikarya</taxon>
        <taxon>Ascomycota</taxon>
        <taxon>Pezizomycotina</taxon>
        <taxon>Sordariomycetes</taxon>
        <taxon>Hypocreomycetidae</taxon>
        <taxon>Microascales</taxon>
        <taxon>Microascaceae</taxon>
        <taxon>Scedosporium</taxon>
    </lineage>
</organism>
<proteinExistence type="predicted"/>
<dbReference type="GeneID" id="27718537"/>
<reference evidence="2 3" key="1">
    <citation type="journal article" date="2014" name="Genome Announc.">
        <title>Draft genome sequence of the pathogenic fungus Scedosporium apiospermum.</title>
        <authorList>
            <person name="Vandeputte P."/>
            <person name="Ghamrawi S."/>
            <person name="Rechenmann M."/>
            <person name="Iltis A."/>
            <person name="Giraud S."/>
            <person name="Fleury M."/>
            <person name="Thornton C."/>
            <person name="Delhaes L."/>
            <person name="Meyer W."/>
            <person name="Papon N."/>
            <person name="Bouchara J.P."/>
        </authorList>
    </citation>
    <scope>NUCLEOTIDE SEQUENCE [LARGE SCALE GENOMIC DNA]</scope>
    <source>
        <strain evidence="2 3">IHEM 14462</strain>
    </source>
</reference>
<feature type="compositionally biased region" description="Polar residues" evidence="1">
    <location>
        <begin position="52"/>
        <end position="68"/>
    </location>
</feature>
<comment type="caution">
    <text evidence="2">The sequence shown here is derived from an EMBL/GenBank/DDBJ whole genome shotgun (WGS) entry which is preliminary data.</text>
</comment>
<name>A0A084GGW8_PSEDA</name>
<evidence type="ECO:0000313" key="3">
    <source>
        <dbReference type="Proteomes" id="UP000028545"/>
    </source>
</evidence>
<dbReference type="KEGG" id="sapo:SAPIO_CDS0385"/>
<protein>
    <submittedName>
        <fullName evidence="2">Uncharacterized protein</fullName>
    </submittedName>
</protein>
<dbReference type="Proteomes" id="UP000028545">
    <property type="component" value="Unassembled WGS sequence"/>
</dbReference>
<sequence length="238" mass="26206">MINMDIDDSKYLLQLARAGGVRLPPGPGDWSVHVKPPTSNRDTPENGEQFMYFTQHSQLAQPPTQSAVHETGPPQQQPTPPWTSPSSYPANAARGPPTPQHYSGPAPPSPAHHLPPQAGGSPHTRVNHQHAHHATHSYSRPGNRPHHSDDVPPNSQAMAARQEEARRRRAAGGMPVSPSSMNGSPREPMGYSPNSRAATARPPPNERTEEPSRRPVRATRQPESWEWYYYGEVPLNSR</sequence>
<feature type="compositionally biased region" description="Basic and acidic residues" evidence="1">
    <location>
        <begin position="204"/>
        <end position="213"/>
    </location>
</feature>
<dbReference type="OrthoDB" id="10540330at2759"/>
<accession>A0A084GGW8</accession>
<gene>
    <name evidence="2" type="ORF">SAPIO_CDS0385</name>
</gene>
<dbReference type="VEuPathDB" id="FungiDB:SAPIO_CDS0385"/>
<dbReference type="AlphaFoldDB" id="A0A084GGW8"/>
<dbReference type="EMBL" id="JOWA01000022">
    <property type="protein sequence ID" value="KEZ46580.1"/>
    <property type="molecule type" value="Genomic_DNA"/>
</dbReference>
<evidence type="ECO:0000256" key="1">
    <source>
        <dbReference type="SAM" id="MobiDB-lite"/>
    </source>
</evidence>
<dbReference type="RefSeq" id="XP_016646379.1">
    <property type="nucleotide sequence ID" value="XM_016783179.1"/>
</dbReference>